<feature type="compositionally biased region" description="Basic residues" evidence="1">
    <location>
        <begin position="19"/>
        <end position="29"/>
    </location>
</feature>
<geneLocation type="plasmid" evidence="2">
    <name>pKP04VIM</name>
</geneLocation>
<proteinExistence type="predicted"/>
<dbReference type="EMBL" id="KU318421">
    <property type="protein sequence ID" value="ANS55511.1"/>
    <property type="molecule type" value="Genomic_DNA"/>
</dbReference>
<feature type="region of interest" description="Disordered" evidence="1">
    <location>
        <begin position="1"/>
        <end position="30"/>
    </location>
</feature>
<evidence type="ECO:0000256" key="1">
    <source>
        <dbReference type="SAM" id="MobiDB-lite"/>
    </source>
</evidence>
<reference evidence="2" key="1">
    <citation type="submission" date="2015-12" db="EMBL/GenBank/DDBJ databases">
        <title>Klebsiella pneumoniae strain KP04 plasmid pKP04VIM, complete sequence.</title>
        <authorList>
            <person name="Li R."/>
            <person name="Lin D."/>
            <person name="Chen C."/>
        </authorList>
    </citation>
    <scope>NUCLEOTIDE SEQUENCE</scope>
    <source>
        <plasmid evidence="2">pKP04VIM</plasmid>
    </source>
</reference>
<protein>
    <submittedName>
        <fullName evidence="2">Uncharacterized protein</fullName>
    </submittedName>
</protein>
<dbReference type="AlphaFoldDB" id="A0A1B1LR48"/>
<keyword evidence="2" id="KW-0614">Plasmid</keyword>
<organism evidence="2">
    <name type="scientific">Klebsiella pneumoniae</name>
    <dbReference type="NCBI Taxonomy" id="573"/>
    <lineage>
        <taxon>Bacteria</taxon>
        <taxon>Pseudomonadati</taxon>
        <taxon>Pseudomonadota</taxon>
        <taxon>Gammaproteobacteria</taxon>
        <taxon>Enterobacterales</taxon>
        <taxon>Enterobacteriaceae</taxon>
        <taxon>Klebsiella/Raoultella group</taxon>
        <taxon>Klebsiella</taxon>
        <taxon>Klebsiella pneumoniae complex</taxon>
    </lineage>
</organism>
<name>A0A1B1LR48_KLEPN</name>
<accession>A0A1B1LR48</accession>
<sequence length="113" mass="12293">MPLGLRPFTVPGRPPRAGEKKRKNKKKEKKNMSIMCTVVTHAERGAAEQMLCRAGGMLSYVCCIITDGHADIQKLWRWPSPGLTTLSHTVDTSPGKMPSGVFCLALLAVTALT</sequence>
<evidence type="ECO:0000313" key="2">
    <source>
        <dbReference type="EMBL" id="ANS55511.1"/>
    </source>
</evidence>